<evidence type="ECO:0000256" key="1">
    <source>
        <dbReference type="ARBA" id="ARBA00023015"/>
    </source>
</evidence>
<keyword evidence="3" id="KW-0804">Transcription</keyword>
<dbReference type="InterPro" id="IPR036390">
    <property type="entry name" value="WH_DNA-bd_sf"/>
</dbReference>
<accession>A0A2S6A1P2</accession>
<protein>
    <submittedName>
        <fullName evidence="5">Transcriptional regulator</fullName>
    </submittedName>
</protein>
<dbReference type="InterPro" id="IPR036388">
    <property type="entry name" value="WH-like_DNA-bd_sf"/>
</dbReference>
<dbReference type="AlphaFoldDB" id="A0A2S6A1P2"/>
<proteinExistence type="predicted"/>
<evidence type="ECO:0000256" key="3">
    <source>
        <dbReference type="ARBA" id="ARBA00023163"/>
    </source>
</evidence>
<dbReference type="InterPro" id="IPR036527">
    <property type="entry name" value="SCP2_sterol-bd_dom_sf"/>
</dbReference>
<dbReference type="GO" id="GO:0003677">
    <property type="term" value="F:DNA binding"/>
    <property type="evidence" value="ECO:0007669"/>
    <property type="project" value="UniProtKB-KW"/>
</dbReference>
<feature type="domain" description="HTH hxlR-type" evidence="4">
    <location>
        <begin position="8"/>
        <end position="104"/>
    </location>
</feature>
<dbReference type="Proteomes" id="UP000238356">
    <property type="component" value="Unassembled WGS sequence"/>
</dbReference>
<gene>
    <name evidence="5" type="ORF">C5F51_23465</name>
</gene>
<evidence type="ECO:0000313" key="5">
    <source>
        <dbReference type="EMBL" id="PPJ25358.1"/>
    </source>
</evidence>
<dbReference type="SUPFAM" id="SSF46785">
    <property type="entry name" value="Winged helix' DNA-binding domain"/>
    <property type="match status" value="1"/>
</dbReference>
<evidence type="ECO:0000313" key="6">
    <source>
        <dbReference type="Proteomes" id="UP000238356"/>
    </source>
</evidence>
<dbReference type="InterPro" id="IPR002577">
    <property type="entry name" value="HTH_HxlR"/>
</dbReference>
<keyword evidence="1" id="KW-0805">Transcription regulation</keyword>
<organism evidence="5 6">
    <name type="scientific">Nocardia nova</name>
    <dbReference type="NCBI Taxonomy" id="37330"/>
    <lineage>
        <taxon>Bacteria</taxon>
        <taxon>Bacillati</taxon>
        <taxon>Actinomycetota</taxon>
        <taxon>Actinomycetes</taxon>
        <taxon>Mycobacteriales</taxon>
        <taxon>Nocardiaceae</taxon>
        <taxon>Nocardia</taxon>
    </lineage>
</organism>
<reference evidence="5 6" key="1">
    <citation type="submission" date="2018-02" db="EMBL/GenBank/DDBJ databases">
        <title>8 Nocardia nova and 1 Nocardia cyriacigeorgica strain used for evolution to TMP-SMX.</title>
        <authorList>
            <person name="Mehta H."/>
            <person name="Weng J."/>
            <person name="Shamoo Y."/>
        </authorList>
    </citation>
    <scope>NUCLEOTIDE SEQUENCE [LARGE SCALE GENOMIC DNA]</scope>
    <source>
        <strain evidence="5 6">BAA2227</strain>
    </source>
</reference>
<dbReference type="GeneID" id="66721179"/>
<dbReference type="EMBL" id="PSZD01000016">
    <property type="protein sequence ID" value="PPJ25358.1"/>
    <property type="molecule type" value="Genomic_DNA"/>
</dbReference>
<dbReference type="PANTHER" id="PTHR33204:SF18">
    <property type="entry name" value="TRANSCRIPTIONAL REGULATORY PROTEIN"/>
    <property type="match status" value="1"/>
</dbReference>
<comment type="caution">
    <text evidence="5">The sequence shown here is derived from an EMBL/GenBank/DDBJ whole genome shotgun (WGS) entry which is preliminary data.</text>
</comment>
<dbReference type="PROSITE" id="PS51118">
    <property type="entry name" value="HTH_HXLR"/>
    <property type="match status" value="1"/>
</dbReference>
<keyword evidence="2" id="KW-0238">DNA-binding</keyword>
<evidence type="ECO:0000259" key="4">
    <source>
        <dbReference type="PROSITE" id="PS51118"/>
    </source>
</evidence>
<dbReference type="PANTHER" id="PTHR33204">
    <property type="entry name" value="TRANSCRIPTIONAL REGULATOR, MARR FAMILY"/>
    <property type="match status" value="1"/>
</dbReference>
<dbReference type="Gene3D" id="1.10.10.10">
    <property type="entry name" value="Winged helix-like DNA-binding domain superfamily/Winged helix DNA-binding domain"/>
    <property type="match status" value="1"/>
</dbReference>
<dbReference type="SUPFAM" id="SSF55718">
    <property type="entry name" value="SCP-like"/>
    <property type="match status" value="1"/>
</dbReference>
<keyword evidence="6" id="KW-1185">Reference proteome</keyword>
<sequence length="228" mass="25774">MSGYGEFCPIAKAMDVLDERWTLLVVRELLLGSTHFNELRRGNPKMSPALLSRRLRSLERSGVLRREIGTDGRAAYLLTEAGRELSTVVQALGTWGVRWIGDLGDRDLDPHLLLWDIRRTIPVRAWPEERTVLEVEFTDVPGKEAHWWLVVERGTAAVCDYDPGFEVAATVRSTLRQLTEIWRGDRSWAAALREETTEIVGPASIRRQVPQWIGQASLAATPRPEHAD</sequence>
<dbReference type="Pfam" id="PF01638">
    <property type="entry name" value="HxlR"/>
    <property type="match status" value="1"/>
</dbReference>
<dbReference type="RefSeq" id="WP_063010754.1">
    <property type="nucleotide sequence ID" value="NZ_JAHUVX010000003.1"/>
</dbReference>
<evidence type="ECO:0000256" key="2">
    <source>
        <dbReference type="ARBA" id="ARBA00023125"/>
    </source>
</evidence>
<name>A0A2S6A1P2_9NOCA</name>